<comment type="similarity">
    <text evidence="1">Belongs to the TBP family.</text>
</comment>
<dbReference type="InterPro" id="IPR000814">
    <property type="entry name" value="TBP"/>
</dbReference>
<sequence>MQRDIFWITGQILRELGSASSVATGRSREESGEVNEEHNPYNVKIVNVVAVASIDQNIDLIAIMKTFRNVEYRPKRFPGLVFKLKQPKSTTLIFRTGKMVCTGAKSEKIAKRAVNKVVRELRNMGFIIRGKLKIKIVNMVATADMGSMVDIEVMSDLLDNVMYEPEQFPGLIYKMYDPKVVILVFRSGKFVLTGATSEKHVHEAVEKIRSVLVENEFLY</sequence>
<name>X1H3H5_9ZZZZ</name>
<proteinExistence type="inferred from homology"/>
<dbReference type="GO" id="GO:0006352">
    <property type="term" value="P:DNA-templated transcription initiation"/>
    <property type="evidence" value="ECO:0007669"/>
    <property type="project" value="InterPro"/>
</dbReference>
<keyword evidence="3" id="KW-0804">Transcription</keyword>
<reference evidence="4" key="1">
    <citation type="journal article" date="2014" name="Front. Microbiol.">
        <title>High frequency of phylogenetically diverse reductive dehalogenase-homologous genes in deep subseafloor sedimentary metagenomes.</title>
        <authorList>
            <person name="Kawai M."/>
            <person name="Futagami T."/>
            <person name="Toyoda A."/>
            <person name="Takaki Y."/>
            <person name="Nishi S."/>
            <person name="Hori S."/>
            <person name="Arai W."/>
            <person name="Tsubouchi T."/>
            <person name="Morono Y."/>
            <person name="Uchiyama I."/>
            <person name="Ito T."/>
            <person name="Fujiyama A."/>
            <person name="Inagaki F."/>
            <person name="Takami H."/>
        </authorList>
    </citation>
    <scope>NUCLEOTIDE SEQUENCE</scope>
    <source>
        <strain evidence="4">Expedition CK06-06</strain>
    </source>
</reference>
<comment type="caution">
    <text evidence="4">The sequence shown here is derived from an EMBL/GenBank/DDBJ whole genome shotgun (WGS) entry which is preliminary data.</text>
</comment>
<evidence type="ECO:0008006" key="5">
    <source>
        <dbReference type="Google" id="ProtNLM"/>
    </source>
</evidence>
<protein>
    <recommendedName>
        <fullName evidence="5">TATA-box-binding protein</fullName>
    </recommendedName>
</protein>
<accession>X1H3H5</accession>
<evidence type="ECO:0000256" key="3">
    <source>
        <dbReference type="ARBA" id="ARBA00023163"/>
    </source>
</evidence>
<keyword evidence="2" id="KW-0238">DNA-binding</keyword>
<dbReference type="FunFam" id="3.30.310.10:FF:000007">
    <property type="entry name" value="TATA-box-binding protein"/>
    <property type="match status" value="1"/>
</dbReference>
<dbReference type="Gene3D" id="3.30.310.10">
    <property type="entry name" value="TATA-Binding Protein"/>
    <property type="match status" value="2"/>
</dbReference>
<dbReference type="Pfam" id="PF00352">
    <property type="entry name" value="TBP"/>
    <property type="match status" value="2"/>
</dbReference>
<dbReference type="EMBL" id="BARU01018028">
    <property type="protein sequence ID" value="GAH51645.1"/>
    <property type="molecule type" value="Genomic_DNA"/>
</dbReference>
<dbReference type="PANTHER" id="PTHR10126">
    <property type="entry name" value="TATA-BOX BINDING PROTEIN"/>
    <property type="match status" value="1"/>
</dbReference>
<evidence type="ECO:0000313" key="4">
    <source>
        <dbReference type="EMBL" id="GAH51645.1"/>
    </source>
</evidence>
<dbReference type="PRINTS" id="PR00686">
    <property type="entry name" value="TIFACTORIID"/>
</dbReference>
<dbReference type="SUPFAM" id="SSF55945">
    <property type="entry name" value="TATA-box binding protein-like"/>
    <property type="match status" value="2"/>
</dbReference>
<gene>
    <name evidence="4" type="ORF">S03H2_29839</name>
</gene>
<organism evidence="4">
    <name type="scientific">marine sediment metagenome</name>
    <dbReference type="NCBI Taxonomy" id="412755"/>
    <lineage>
        <taxon>unclassified sequences</taxon>
        <taxon>metagenomes</taxon>
        <taxon>ecological metagenomes</taxon>
    </lineage>
</organism>
<dbReference type="CDD" id="cd00652">
    <property type="entry name" value="TBP_TLF"/>
    <property type="match status" value="1"/>
</dbReference>
<dbReference type="InterPro" id="IPR012295">
    <property type="entry name" value="TBP_dom_sf"/>
</dbReference>
<evidence type="ECO:0000256" key="1">
    <source>
        <dbReference type="ARBA" id="ARBA00005560"/>
    </source>
</evidence>
<dbReference type="AlphaFoldDB" id="X1H3H5"/>
<evidence type="ECO:0000256" key="2">
    <source>
        <dbReference type="ARBA" id="ARBA00023125"/>
    </source>
</evidence>
<dbReference type="GO" id="GO:0003677">
    <property type="term" value="F:DNA binding"/>
    <property type="evidence" value="ECO:0007669"/>
    <property type="project" value="UniProtKB-KW"/>
</dbReference>
<dbReference type="HAMAP" id="MF_00408">
    <property type="entry name" value="TATA_bind_prot_arch"/>
    <property type="match status" value="1"/>
</dbReference>